<accession>A0A2M6WZF1</accession>
<gene>
    <name evidence="1" type="ORF">COT71_02220</name>
</gene>
<comment type="caution">
    <text evidence="1">The sequence shown here is derived from an EMBL/GenBank/DDBJ whole genome shotgun (WGS) entry which is preliminary data.</text>
</comment>
<proteinExistence type="predicted"/>
<name>A0A2M6WZF1_9BACT</name>
<dbReference type="EMBL" id="PEZP01000027">
    <property type="protein sequence ID" value="PIT98156.1"/>
    <property type="molecule type" value="Genomic_DNA"/>
</dbReference>
<sequence>MADERQKLYAYVDESGQDTYGRLFVVSVLIVEAEREALEKRLEDIEADSGKGIMKWQKSWPEVRHTYIEALAEMSWQHATIFYDTFSDTKKYIELTAYATAKAILKRARDPYRATVFVDGFRHRTELQEFVRGLRDLHIRTRKVRGVRREESSAFIRLVDALCGLIRDADEGEPWSVAVVKKLKEKGILVEL</sequence>
<organism evidence="1 2">
    <name type="scientific">Candidatus Andersenbacteria bacterium CG10_big_fil_rev_8_21_14_0_10_54_11</name>
    <dbReference type="NCBI Taxonomy" id="1974485"/>
    <lineage>
        <taxon>Bacteria</taxon>
        <taxon>Candidatus Anderseniibacteriota</taxon>
    </lineage>
</organism>
<evidence type="ECO:0000313" key="2">
    <source>
        <dbReference type="Proteomes" id="UP000230731"/>
    </source>
</evidence>
<reference evidence="2" key="1">
    <citation type="submission" date="2017-09" db="EMBL/GenBank/DDBJ databases">
        <title>Depth-based differentiation of microbial function through sediment-hosted aquifers and enrichment of novel symbionts in the deep terrestrial subsurface.</title>
        <authorList>
            <person name="Probst A.J."/>
            <person name="Ladd B."/>
            <person name="Jarett J.K."/>
            <person name="Geller-Mcgrath D.E."/>
            <person name="Sieber C.M.K."/>
            <person name="Emerson J.B."/>
            <person name="Anantharaman K."/>
            <person name="Thomas B.C."/>
            <person name="Malmstrom R."/>
            <person name="Stieglmeier M."/>
            <person name="Klingl A."/>
            <person name="Woyke T."/>
            <person name="Ryan C.M."/>
            <person name="Banfield J.F."/>
        </authorList>
    </citation>
    <scope>NUCLEOTIDE SEQUENCE [LARGE SCALE GENOMIC DNA]</scope>
</reference>
<evidence type="ECO:0000313" key="1">
    <source>
        <dbReference type="EMBL" id="PIT98156.1"/>
    </source>
</evidence>
<dbReference type="AlphaFoldDB" id="A0A2M6WZF1"/>
<dbReference type="InterPro" id="IPR024524">
    <property type="entry name" value="DUF3800"/>
</dbReference>
<protein>
    <recommendedName>
        <fullName evidence="3">DUF3800 domain-containing protein</fullName>
    </recommendedName>
</protein>
<evidence type="ECO:0008006" key="3">
    <source>
        <dbReference type="Google" id="ProtNLM"/>
    </source>
</evidence>
<dbReference type="Pfam" id="PF12686">
    <property type="entry name" value="DUF3800"/>
    <property type="match status" value="1"/>
</dbReference>
<dbReference type="Proteomes" id="UP000230731">
    <property type="component" value="Unassembled WGS sequence"/>
</dbReference>